<dbReference type="InParanoid" id="A0A6P8HHJ0"/>
<proteinExistence type="predicted"/>
<dbReference type="InterPro" id="IPR003323">
    <property type="entry name" value="OTU_dom"/>
</dbReference>
<feature type="region of interest" description="Disordered" evidence="1">
    <location>
        <begin position="1"/>
        <end position="22"/>
    </location>
</feature>
<accession>A0A6P8HHJ0</accession>
<evidence type="ECO:0000259" key="2">
    <source>
        <dbReference type="PROSITE" id="PS50802"/>
    </source>
</evidence>
<evidence type="ECO:0000256" key="1">
    <source>
        <dbReference type="SAM" id="MobiDB-lite"/>
    </source>
</evidence>
<dbReference type="RefSeq" id="XP_031554408.1">
    <property type="nucleotide sequence ID" value="XM_031698548.1"/>
</dbReference>
<dbReference type="Proteomes" id="UP000515163">
    <property type="component" value="Unplaced"/>
</dbReference>
<feature type="compositionally biased region" description="Basic and acidic residues" evidence="1">
    <location>
        <begin position="371"/>
        <end position="386"/>
    </location>
</feature>
<dbReference type="CDD" id="cd22770">
    <property type="entry name" value="OTU_OTUD3"/>
    <property type="match status" value="1"/>
</dbReference>
<dbReference type="GO" id="GO:0004843">
    <property type="term" value="F:cysteine-type deubiquitinase activity"/>
    <property type="evidence" value="ECO:0007669"/>
    <property type="project" value="TreeGrafter"/>
</dbReference>
<feature type="compositionally biased region" description="Polar residues" evidence="1">
    <location>
        <begin position="195"/>
        <end position="207"/>
    </location>
</feature>
<dbReference type="InterPro" id="IPR038765">
    <property type="entry name" value="Papain-like_cys_pep_sf"/>
</dbReference>
<organism evidence="3 4">
    <name type="scientific">Actinia tenebrosa</name>
    <name type="common">Australian red waratah sea anemone</name>
    <dbReference type="NCBI Taxonomy" id="6105"/>
    <lineage>
        <taxon>Eukaryota</taxon>
        <taxon>Metazoa</taxon>
        <taxon>Cnidaria</taxon>
        <taxon>Anthozoa</taxon>
        <taxon>Hexacorallia</taxon>
        <taxon>Actiniaria</taxon>
        <taxon>Actiniidae</taxon>
        <taxon>Actinia</taxon>
    </lineage>
</organism>
<dbReference type="FunCoup" id="A0A6P8HHJ0">
    <property type="interactions" value="1807"/>
</dbReference>
<evidence type="ECO:0000313" key="3">
    <source>
        <dbReference type="Proteomes" id="UP000515163"/>
    </source>
</evidence>
<dbReference type="OrthoDB" id="415023at2759"/>
<name>A0A6P8HHJ0_ACTTE</name>
<dbReference type="Pfam" id="PF02338">
    <property type="entry name" value="OTU"/>
    <property type="match status" value="1"/>
</dbReference>
<feature type="domain" description="OTU" evidence="2">
    <location>
        <begin position="58"/>
        <end position="185"/>
    </location>
</feature>
<keyword evidence="3" id="KW-1185">Reference proteome</keyword>
<protein>
    <submittedName>
        <fullName evidence="4">OTU domain-containing protein 3-like</fullName>
    </submittedName>
</protein>
<sequence length="460" mass="52915">MAKGNTVKKKGQKRDELERKRDERCRRKALKKERNIKEYLENDENFVSFKNQLEAVGLKIKDILGDGNCLFRALGDQLNGDHTSHAYHRRNTVQYMKDHRDDFEPFMEDGVTFDKHLAELSKLGTYGGNDSIVAFARNNGVDIVIHQLNNPRWVIHGSEFSKSQQKIELHLAYHNGEHYSSVRRLTDPDDGPAWQYNQKNSQMQSVENPKVTVRKNKKKHERKENQDKSDPSSQANKYIDETSQLVMENTGCQDSELIQHTLQANNYDIDASIMEIIQVMCVLEEQEADVSKGFVRDVIAKTEAIETMATENSVAIEQPSDEYVTRNRQENVGAFVECKSDDVTSRTRLNHDDINDNTKETDKEAFDKLKGDSGELVHDQKTENKLKLHPGARPKENISQKSRNKAPHLTNRQRKDLARQEKKKQREKRRVNERQQQTESETVAQDNVNTIVADLGAVCI</sequence>
<feature type="region of interest" description="Disordered" evidence="1">
    <location>
        <begin position="371"/>
        <end position="442"/>
    </location>
</feature>
<evidence type="ECO:0000313" key="4">
    <source>
        <dbReference type="RefSeq" id="XP_031554408.1"/>
    </source>
</evidence>
<dbReference type="GO" id="GO:0016579">
    <property type="term" value="P:protein deubiquitination"/>
    <property type="evidence" value="ECO:0007669"/>
    <property type="project" value="TreeGrafter"/>
</dbReference>
<dbReference type="AlphaFoldDB" id="A0A6P8HHJ0"/>
<feature type="compositionally biased region" description="Basic residues" evidence="1">
    <location>
        <begin position="212"/>
        <end position="221"/>
    </location>
</feature>
<dbReference type="Gene3D" id="3.90.70.80">
    <property type="match status" value="1"/>
</dbReference>
<dbReference type="InterPro" id="IPR050704">
    <property type="entry name" value="Peptidase_C85-like"/>
</dbReference>
<dbReference type="KEGG" id="aten:116291379"/>
<dbReference type="GeneID" id="116291379"/>
<reference evidence="4" key="1">
    <citation type="submission" date="2025-08" db="UniProtKB">
        <authorList>
            <consortium name="RefSeq"/>
        </authorList>
    </citation>
    <scope>IDENTIFICATION</scope>
    <source>
        <tissue evidence="4">Tentacle</tissue>
    </source>
</reference>
<dbReference type="PANTHER" id="PTHR12419">
    <property type="entry name" value="OTU DOMAIN CONTAINING PROTEIN"/>
    <property type="match status" value="1"/>
</dbReference>
<feature type="compositionally biased region" description="Basic residues" evidence="1">
    <location>
        <begin position="421"/>
        <end position="431"/>
    </location>
</feature>
<feature type="region of interest" description="Disordered" evidence="1">
    <location>
        <begin position="182"/>
        <end position="236"/>
    </location>
</feature>
<feature type="compositionally biased region" description="Basic residues" evidence="1">
    <location>
        <begin position="1"/>
        <end position="12"/>
    </location>
</feature>
<gene>
    <name evidence="4" type="primary">LOC116291379</name>
</gene>
<dbReference type="SUPFAM" id="SSF54001">
    <property type="entry name" value="Cysteine proteinases"/>
    <property type="match status" value="1"/>
</dbReference>
<dbReference type="PROSITE" id="PS50802">
    <property type="entry name" value="OTU"/>
    <property type="match status" value="1"/>
</dbReference>
<feature type="compositionally biased region" description="Basic and acidic residues" evidence="1">
    <location>
        <begin position="13"/>
        <end position="22"/>
    </location>
</feature>
<dbReference type="PANTHER" id="PTHR12419:SF7">
    <property type="entry name" value="OTU DOMAIN-CONTAINING PROTEIN 3"/>
    <property type="match status" value="1"/>
</dbReference>